<dbReference type="SMART" id="SM00233">
    <property type="entry name" value="PH"/>
    <property type="match status" value="1"/>
</dbReference>
<dbReference type="InterPro" id="IPR041681">
    <property type="entry name" value="PH_9"/>
</dbReference>
<feature type="compositionally biased region" description="Polar residues" evidence="1">
    <location>
        <begin position="1318"/>
        <end position="1342"/>
    </location>
</feature>
<feature type="compositionally biased region" description="Polar residues" evidence="1">
    <location>
        <begin position="825"/>
        <end position="844"/>
    </location>
</feature>
<dbReference type="Gene3D" id="1.10.1000.11">
    <property type="entry name" value="Arf Nucleotide-binding Site Opener,domain 2"/>
    <property type="match status" value="1"/>
</dbReference>
<feature type="domain" description="PH" evidence="2">
    <location>
        <begin position="1442"/>
        <end position="1576"/>
    </location>
</feature>
<reference evidence="4 5" key="1">
    <citation type="journal article" date="2018" name="Mol. Biol. Evol.">
        <title>Broad Genomic Sampling Reveals a Smut Pathogenic Ancestry of the Fungal Clade Ustilaginomycotina.</title>
        <authorList>
            <person name="Kijpornyongpan T."/>
            <person name="Mondo S.J."/>
            <person name="Barry K."/>
            <person name="Sandor L."/>
            <person name="Lee J."/>
            <person name="Lipzen A."/>
            <person name="Pangilinan J."/>
            <person name="LaButti K."/>
            <person name="Hainaut M."/>
            <person name="Henrissat B."/>
            <person name="Grigoriev I.V."/>
            <person name="Spatafora J.W."/>
            <person name="Aime M.C."/>
        </authorList>
    </citation>
    <scope>NUCLEOTIDE SEQUENCE [LARGE SCALE GENOMIC DNA]</scope>
    <source>
        <strain evidence="4 5">MCA 4186</strain>
    </source>
</reference>
<dbReference type="OrthoDB" id="430364at2759"/>
<feature type="compositionally biased region" description="Basic and acidic residues" evidence="1">
    <location>
        <begin position="350"/>
        <end position="364"/>
    </location>
</feature>
<feature type="region of interest" description="Disordered" evidence="1">
    <location>
        <begin position="1979"/>
        <end position="2010"/>
    </location>
</feature>
<feature type="compositionally biased region" description="Low complexity" evidence="1">
    <location>
        <begin position="213"/>
        <end position="244"/>
    </location>
</feature>
<keyword evidence="5" id="KW-1185">Reference proteome</keyword>
<dbReference type="RefSeq" id="XP_025601199.1">
    <property type="nucleotide sequence ID" value="XM_025744938.1"/>
</dbReference>
<evidence type="ECO:0000313" key="5">
    <source>
        <dbReference type="Proteomes" id="UP000245946"/>
    </source>
</evidence>
<dbReference type="SUPFAM" id="SSF48425">
    <property type="entry name" value="Sec7 domain"/>
    <property type="match status" value="1"/>
</dbReference>
<feature type="compositionally biased region" description="Low complexity" evidence="1">
    <location>
        <begin position="1813"/>
        <end position="1828"/>
    </location>
</feature>
<feature type="compositionally biased region" description="Polar residues" evidence="1">
    <location>
        <begin position="1874"/>
        <end position="1889"/>
    </location>
</feature>
<feature type="compositionally biased region" description="Polar residues" evidence="1">
    <location>
        <begin position="506"/>
        <end position="516"/>
    </location>
</feature>
<feature type="compositionally biased region" description="Low complexity" evidence="1">
    <location>
        <begin position="442"/>
        <end position="458"/>
    </location>
</feature>
<proteinExistence type="predicted"/>
<feature type="region of interest" description="Disordered" evidence="1">
    <location>
        <begin position="1"/>
        <end position="250"/>
    </location>
</feature>
<dbReference type="InterPro" id="IPR023394">
    <property type="entry name" value="Sec7_C_sf"/>
</dbReference>
<feature type="compositionally biased region" description="Polar residues" evidence="1">
    <location>
        <begin position="459"/>
        <end position="479"/>
    </location>
</feature>
<feature type="compositionally biased region" description="Low complexity" evidence="1">
    <location>
        <begin position="524"/>
        <end position="535"/>
    </location>
</feature>
<dbReference type="PANTHER" id="PTHR10663">
    <property type="entry name" value="GUANYL-NUCLEOTIDE EXCHANGE FACTOR"/>
    <property type="match status" value="1"/>
</dbReference>
<feature type="compositionally biased region" description="Polar residues" evidence="1">
    <location>
        <begin position="740"/>
        <end position="760"/>
    </location>
</feature>
<feature type="region of interest" description="Disordered" evidence="1">
    <location>
        <begin position="1315"/>
        <end position="1344"/>
    </location>
</feature>
<feature type="region of interest" description="Disordered" evidence="1">
    <location>
        <begin position="294"/>
        <end position="590"/>
    </location>
</feature>
<dbReference type="InterPro" id="IPR000904">
    <property type="entry name" value="Sec7_dom"/>
</dbReference>
<feature type="compositionally biased region" description="Polar residues" evidence="1">
    <location>
        <begin position="1018"/>
        <end position="1027"/>
    </location>
</feature>
<feature type="compositionally biased region" description="Low complexity" evidence="1">
    <location>
        <begin position="73"/>
        <end position="187"/>
    </location>
</feature>
<feature type="domain" description="SEC7" evidence="3">
    <location>
        <begin position="1171"/>
        <end position="1301"/>
    </location>
</feature>
<dbReference type="InterPro" id="IPR001849">
    <property type="entry name" value="PH_domain"/>
</dbReference>
<evidence type="ECO:0000259" key="2">
    <source>
        <dbReference type="PROSITE" id="PS50003"/>
    </source>
</evidence>
<feature type="region of interest" description="Disordered" evidence="1">
    <location>
        <begin position="1868"/>
        <end position="1904"/>
    </location>
</feature>
<feature type="compositionally biased region" description="Polar residues" evidence="1">
    <location>
        <begin position="859"/>
        <end position="874"/>
    </location>
</feature>
<accession>A0A316ZGM4</accession>
<organism evidence="4 5">
    <name type="scientific">Tilletiopsis washingtonensis</name>
    <dbReference type="NCBI Taxonomy" id="58919"/>
    <lineage>
        <taxon>Eukaryota</taxon>
        <taxon>Fungi</taxon>
        <taxon>Dikarya</taxon>
        <taxon>Basidiomycota</taxon>
        <taxon>Ustilaginomycotina</taxon>
        <taxon>Exobasidiomycetes</taxon>
        <taxon>Entylomatales</taxon>
        <taxon>Entylomatales incertae sedis</taxon>
        <taxon>Tilletiopsis</taxon>
    </lineage>
</organism>
<feature type="compositionally biased region" description="Low complexity" evidence="1">
    <location>
        <begin position="650"/>
        <end position="663"/>
    </location>
</feature>
<dbReference type="SUPFAM" id="SSF50729">
    <property type="entry name" value="PH domain-like"/>
    <property type="match status" value="1"/>
</dbReference>
<evidence type="ECO:0000256" key="1">
    <source>
        <dbReference type="SAM" id="MobiDB-lite"/>
    </source>
</evidence>
<dbReference type="InterPro" id="IPR035999">
    <property type="entry name" value="Sec7_dom_sf"/>
</dbReference>
<protein>
    <recommendedName>
        <fullName evidence="6">SEC7 domain-containing protein</fullName>
    </recommendedName>
</protein>
<feature type="region of interest" description="Disordered" evidence="1">
    <location>
        <begin position="625"/>
        <end position="703"/>
    </location>
</feature>
<dbReference type="Proteomes" id="UP000245946">
    <property type="component" value="Unassembled WGS sequence"/>
</dbReference>
<dbReference type="InterPro" id="IPR011993">
    <property type="entry name" value="PH-like_dom_sf"/>
</dbReference>
<feature type="compositionally biased region" description="Polar residues" evidence="1">
    <location>
        <begin position="1593"/>
        <end position="1605"/>
    </location>
</feature>
<gene>
    <name evidence="4" type="ORF">FA09DRAFT_358272</name>
</gene>
<feature type="compositionally biased region" description="Low complexity" evidence="1">
    <location>
        <begin position="31"/>
        <end position="47"/>
    </location>
</feature>
<sequence length="2010" mass="211237">MFVVKHPAFSPPSPQQHRAAESRKLSPHPGGANAANALHSGSSSSASLHHHPSHPQAALRPPHASRALSVPLASGAAAGRSRPRTASAVAPEPSFSTHSSSLRPSSSAGLGAPLRSSSGPSSAGSSYGSGAAMRPDSSAARNSSPPRRARRPSTATPSSRSGSGPTFSSVDVDARQSAASRAARDFSGGVSAAPRHRRGSLDSQGAAERAEYAHALAAARSTPRPSEAQRAAQAAQSIKSSGQSVYGGKHKSKPVAYAGLVALPHLTRPSVPYSPTATSPMLLRSNREARERELRVGADPFQAPTRSTELLGGWERSGSPQDGGAHYAALRPDQRDVRLRSVTGPGPSARDADGRARRSEDLLSKRQAVGLEHEALQAPAPPKSASRTASIFRLGRGLGRKKKQPPPPSAPAATFETPNTHGPYLWASPRVQGQGYGDLDNSESGSGSAGALSPGAEPRTSSAESRPAFSSTSDLSGRASSDVDGFFSAQNSSSGRGARRSSSGSPVNIVSRSTASPARERQVLSSSNSSGSLPRSGRRSSDIGAGHPSGLQALSHAANDFSSSPVAPASAAMQPSASTESDLSTMSAKERRRSLAFLASAIASGGSATSDAAQVRALSAATSIDDQLRASTSTRPSLNSEGRPAGGFRRGSPTPTSSPRSASFGKRSHPPPQQPPPDAALPPLPDELSVDIETADKQATLRPQAVPASALGVSPTTAWRMASLFKTKLGDSDFALPKSPTISTTPPVPDSGSQLRSFTMPSALAGARTEVAPPQSANSQATLSPADAAEQSSDAPLHKKPHKTRSQNNLRLLRRPSYLGGQKDTPATSGDESGNSSAPPQISTRRLLGRPRTSGGEVSATSSRMFDSPVTSPGGSRLNLGADEAAAGAAGGWGSGMRSRLELADSSPETERPRYFPPPPAQSTGAASGIVRRRSKTGQPSSGWRIGRARSSSVASVDPLSPASLSAGRSPSDVRPSSAAGPRSATTGSFPVPLSSSKLDSSGGAASLFGGSKSASGTPRQRASSLLPSMPWSRSRTSSSAGIEGLPSGVSLARPSASGDELSPNSPDISFSSIAAGIAARDGAHQDAMRRSSMANDGTRPSPVDIPGARSASGPGALPLGVPGAIAAAINSSARQSLSLPRDSSEKAASPAERFASPDDFMQYVVDTKPRSEIAAVLASSADVMHRDALHAYMRRFYFSGNPLDVALRKLLLSLYLPKETQQIDRVMEAFAKRYNECNEGLFETHDQPYILAFSLMMLHTDAFNKNAKHKMTKADYVRNTSTSRVPVEILEYLYDNLTYAQFIYVDEEESMQRRASEATNASEGGSSFFSAITPGGTSSASKGRADPYQLMAQGRTSDLQADVHSVIPEDTPFSATGTMLEYDLEALNRAFAGAPSIEILAQRRPALPTGSSWGGEMPYASTAMMTTLMLDPEPENVVTLRITKVGCVSRKDDLEGGKKAQSRKWKTCGLVLTSTQLLFFKDLIWTSALDQQIAEQTEQGTRPNVLVTPRISFFRPDGVLSLGDAIAVRDSSYSKYEHVFRLVATQGSSMRQYLIQTPSEAEMNDWIGKINFCACFRAGGVRIRGLEPTPPNSRKGSVSSQSPALNGARRPSAVPSMTSESLPPPSLALSNSTGNMSLALDKLDFSSPPQSPAAAGREDVEMFASMRRRLNTRRRELQPWITSVTSKLSAQRAALDADLRLARHLGILTPFQKVTRDRIEAAAVPLAQRIRARRLEVARWQSRKVIMLLELAAGDRAARSLAPASAFEDYDFMRVSPQPQMNSQPSAQWSTTPTLHDTPDGVLDSPFEFAVHDSVASSPSDSRISPSYTRRPSHGSPGSFGGGRPPLRHAAAQSGSLSVLPKHLRHVTESDADSGSDSQPTRISQESPSRAAAHARPAGARREPSFDLEGAFEGFDAVTHQSPALLSSPRMRASAYDADEPAWRESTLIEAMEEPSSTDSDAPVHTIARRVSITAMSGGAATLQRFPSRSGLSPPRGATVAASATPSSR</sequence>
<dbReference type="Pfam" id="PF01369">
    <property type="entry name" value="Sec7"/>
    <property type="match status" value="1"/>
</dbReference>
<feature type="compositionally biased region" description="Polar residues" evidence="1">
    <location>
        <begin position="625"/>
        <end position="640"/>
    </location>
</feature>
<feature type="region of interest" description="Disordered" evidence="1">
    <location>
        <begin position="1082"/>
        <end position="1117"/>
    </location>
</feature>
<dbReference type="SMART" id="SM00222">
    <property type="entry name" value="Sec7"/>
    <property type="match status" value="1"/>
</dbReference>
<dbReference type="Pfam" id="PF15410">
    <property type="entry name" value="PH_9"/>
    <property type="match status" value="1"/>
</dbReference>
<feature type="compositionally biased region" description="Low complexity" evidence="1">
    <location>
        <begin position="492"/>
        <end position="505"/>
    </location>
</feature>
<feature type="compositionally biased region" description="Polar residues" evidence="1">
    <location>
        <begin position="1778"/>
        <end position="1796"/>
    </location>
</feature>
<dbReference type="Gene3D" id="2.30.29.30">
    <property type="entry name" value="Pleckstrin-homology domain (PH domain)/Phosphotyrosine-binding domain (PTB)"/>
    <property type="match status" value="1"/>
</dbReference>
<evidence type="ECO:0008006" key="6">
    <source>
        <dbReference type="Google" id="ProtNLM"/>
    </source>
</evidence>
<feature type="region of interest" description="Disordered" evidence="1">
    <location>
        <begin position="1587"/>
        <end position="1631"/>
    </location>
</feature>
<evidence type="ECO:0000259" key="3">
    <source>
        <dbReference type="PROSITE" id="PS50190"/>
    </source>
</evidence>
<feature type="compositionally biased region" description="Low complexity" evidence="1">
    <location>
        <begin position="1001"/>
        <end position="1017"/>
    </location>
</feature>
<feature type="compositionally biased region" description="Polar residues" evidence="1">
    <location>
        <begin position="984"/>
        <end position="1000"/>
    </location>
</feature>
<feature type="compositionally biased region" description="Pro residues" evidence="1">
    <location>
        <begin position="670"/>
        <end position="685"/>
    </location>
</feature>
<dbReference type="STRING" id="58919.A0A316ZGM4"/>
<name>A0A316ZGM4_9BASI</name>
<dbReference type="PROSITE" id="PS50003">
    <property type="entry name" value="PH_DOMAIN"/>
    <property type="match status" value="1"/>
</dbReference>
<feature type="region of interest" description="Disordered" evidence="1">
    <location>
        <begin position="737"/>
        <end position="1069"/>
    </location>
</feature>
<dbReference type="PROSITE" id="PS50190">
    <property type="entry name" value="SEC7"/>
    <property type="match status" value="1"/>
</dbReference>
<dbReference type="GO" id="GO:0005085">
    <property type="term" value="F:guanyl-nucleotide exchange factor activity"/>
    <property type="evidence" value="ECO:0007669"/>
    <property type="project" value="InterPro"/>
</dbReference>
<dbReference type="GO" id="GO:0032012">
    <property type="term" value="P:regulation of ARF protein signal transduction"/>
    <property type="evidence" value="ECO:0007669"/>
    <property type="project" value="InterPro"/>
</dbReference>
<dbReference type="PANTHER" id="PTHR10663:SF405">
    <property type="entry name" value="ARF GUANINE NUCLEOTIDE EXCHANGE FACTOR SYT1"/>
    <property type="match status" value="1"/>
</dbReference>
<evidence type="ECO:0000313" key="4">
    <source>
        <dbReference type="EMBL" id="PWO00921.1"/>
    </source>
</evidence>
<feature type="region of interest" description="Disordered" evidence="1">
    <location>
        <begin position="1777"/>
        <end position="1856"/>
    </location>
</feature>
<feature type="compositionally biased region" description="Low complexity" evidence="1">
    <location>
        <begin position="562"/>
        <end position="578"/>
    </location>
</feature>
<dbReference type="GeneID" id="37272482"/>
<feature type="compositionally biased region" description="Basic and acidic residues" evidence="1">
    <location>
        <begin position="899"/>
        <end position="914"/>
    </location>
</feature>
<dbReference type="EMBL" id="KZ819284">
    <property type="protein sequence ID" value="PWO00921.1"/>
    <property type="molecule type" value="Genomic_DNA"/>
</dbReference>